<keyword evidence="1" id="KW-0472">Membrane</keyword>
<accession>A0A2W5FD35</accession>
<feature type="transmembrane region" description="Helical" evidence="1">
    <location>
        <begin position="16"/>
        <end position="37"/>
    </location>
</feature>
<comment type="caution">
    <text evidence="2">The sequence shown here is derived from an EMBL/GenBank/DDBJ whole genome shotgun (WGS) entry which is preliminary data.</text>
</comment>
<feature type="transmembrane region" description="Helical" evidence="1">
    <location>
        <begin position="52"/>
        <end position="71"/>
    </location>
</feature>
<dbReference type="EMBL" id="QFOI01000027">
    <property type="protein sequence ID" value="PZP51557.1"/>
    <property type="molecule type" value="Genomic_DNA"/>
</dbReference>
<proteinExistence type="predicted"/>
<name>A0A2W5FD35_9SPHI</name>
<keyword evidence="1" id="KW-0812">Transmembrane</keyword>
<evidence type="ECO:0000256" key="1">
    <source>
        <dbReference type="SAM" id="Phobius"/>
    </source>
</evidence>
<dbReference type="AlphaFoldDB" id="A0A2W5FD35"/>
<evidence type="ECO:0000313" key="2">
    <source>
        <dbReference type="EMBL" id="PZP51557.1"/>
    </source>
</evidence>
<keyword evidence="1" id="KW-1133">Transmembrane helix</keyword>
<reference evidence="2 3" key="1">
    <citation type="submission" date="2017-11" db="EMBL/GenBank/DDBJ databases">
        <title>Infants hospitalized years apart are colonized by the same room-sourced microbial strains.</title>
        <authorList>
            <person name="Brooks B."/>
            <person name="Olm M.R."/>
            <person name="Firek B.A."/>
            <person name="Baker R."/>
            <person name="Thomas B.C."/>
            <person name="Morowitz M.J."/>
            <person name="Banfield J.F."/>
        </authorList>
    </citation>
    <scope>NUCLEOTIDE SEQUENCE [LARGE SCALE GENOMIC DNA]</scope>
    <source>
        <strain evidence="2">S2_009_000_R2_76</strain>
    </source>
</reference>
<organism evidence="2 3">
    <name type="scientific">Pseudopedobacter saltans</name>
    <dbReference type="NCBI Taxonomy" id="151895"/>
    <lineage>
        <taxon>Bacteria</taxon>
        <taxon>Pseudomonadati</taxon>
        <taxon>Bacteroidota</taxon>
        <taxon>Sphingobacteriia</taxon>
        <taxon>Sphingobacteriales</taxon>
        <taxon>Sphingobacteriaceae</taxon>
        <taxon>Pseudopedobacter</taxon>
    </lineage>
</organism>
<dbReference type="Proteomes" id="UP000249645">
    <property type="component" value="Unassembled WGS sequence"/>
</dbReference>
<protein>
    <submittedName>
        <fullName evidence="2">Uncharacterized protein</fullName>
    </submittedName>
</protein>
<sequence>MNGEFRNRRIRRERKIFFAPLFILLFLLLGAIVYWLWNAILPEVLNVKPLKYPQALGLLVLCRILFGNFGWKKGGDNKRFGQGFKDRFRSMSDEERNRFREEWKRRCGR</sequence>
<evidence type="ECO:0000313" key="3">
    <source>
        <dbReference type="Proteomes" id="UP000249645"/>
    </source>
</evidence>
<gene>
    <name evidence="2" type="ORF">DI598_02895</name>
</gene>